<dbReference type="AlphaFoldDB" id="A0A8C4N5P1"/>
<evidence type="ECO:0000256" key="3">
    <source>
        <dbReference type="ARBA" id="ARBA00023002"/>
    </source>
</evidence>
<dbReference type="GO" id="GO:0034440">
    <property type="term" value="P:lipid oxidation"/>
    <property type="evidence" value="ECO:0007669"/>
    <property type="project" value="InterPro"/>
</dbReference>
<dbReference type="PANTHER" id="PTHR11771">
    <property type="entry name" value="LIPOXYGENASE"/>
    <property type="match status" value="1"/>
</dbReference>
<dbReference type="InterPro" id="IPR036226">
    <property type="entry name" value="LipOase_C_sf"/>
</dbReference>
<dbReference type="Proteomes" id="UP000694388">
    <property type="component" value="Unplaced"/>
</dbReference>
<dbReference type="SUPFAM" id="SSF48484">
    <property type="entry name" value="Lipoxigenase"/>
    <property type="match status" value="1"/>
</dbReference>
<dbReference type="Gene3D" id="1.20.245.10">
    <property type="entry name" value="Lipoxygenase-1, Domain 5"/>
    <property type="match status" value="1"/>
</dbReference>
<evidence type="ECO:0000256" key="2">
    <source>
        <dbReference type="ARBA" id="ARBA00022964"/>
    </source>
</evidence>
<feature type="domain" description="Lipoxygenase" evidence="4">
    <location>
        <begin position="1"/>
        <end position="260"/>
    </location>
</feature>
<keyword evidence="1" id="KW-0479">Metal-binding</keyword>
<dbReference type="GO" id="GO:0046872">
    <property type="term" value="F:metal ion binding"/>
    <property type="evidence" value="ECO:0007669"/>
    <property type="project" value="UniProtKB-KW"/>
</dbReference>
<evidence type="ECO:0000313" key="5">
    <source>
        <dbReference type="Ensembl" id="ENSEBUP00000002616.1"/>
    </source>
</evidence>
<dbReference type="Ensembl" id="ENSEBUT00000002972.1">
    <property type="protein sequence ID" value="ENSEBUP00000002616.1"/>
    <property type="gene ID" value="ENSEBUG00000002010.1"/>
</dbReference>
<evidence type="ECO:0000259" key="4">
    <source>
        <dbReference type="PROSITE" id="PS51393"/>
    </source>
</evidence>
<dbReference type="GO" id="GO:0016702">
    <property type="term" value="F:oxidoreductase activity, acting on single donors with incorporation of molecular oxygen, incorporation of two atoms of oxygen"/>
    <property type="evidence" value="ECO:0007669"/>
    <property type="project" value="InterPro"/>
</dbReference>
<dbReference type="SMR" id="A0A8C4N5P1"/>
<evidence type="ECO:0000313" key="6">
    <source>
        <dbReference type="Proteomes" id="UP000694388"/>
    </source>
</evidence>
<reference evidence="5" key="2">
    <citation type="submission" date="2025-09" db="UniProtKB">
        <authorList>
            <consortium name="Ensembl"/>
        </authorList>
    </citation>
    <scope>IDENTIFICATION</scope>
</reference>
<keyword evidence="6" id="KW-1185">Reference proteome</keyword>
<dbReference type="GeneTree" id="ENSGT00940000165874"/>
<dbReference type="OMA" id="EQHIENF"/>
<organism evidence="5 6">
    <name type="scientific">Eptatretus burgeri</name>
    <name type="common">Inshore hagfish</name>
    <dbReference type="NCBI Taxonomy" id="7764"/>
    <lineage>
        <taxon>Eukaryota</taxon>
        <taxon>Metazoa</taxon>
        <taxon>Chordata</taxon>
        <taxon>Craniata</taxon>
        <taxon>Vertebrata</taxon>
        <taxon>Cyclostomata</taxon>
        <taxon>Myxini</taxon>
        <taxon>Myxiniformes</taxon>
        <taxon>Myxinidae</taxon>
        <taxon>Eptatretinae</taxon>
        <taxon>Eptatretus</taxon>
    </lineage>
</organism>
<proteinExistence type="predicted"/>
<dbReference type="PROSITE" id="PS51393">
    <property type="entry name" value="LIPOXYGENASE_3"/>
    <property type="match status" value="1"/>
</dbReference>
<protein>
    <recommendedName>
        <fullName evidence="4">Lipoxygenase domain-containing protein</fullName>
    </recommendedName>
</protein>
<keyword evidence="2" id="KW-0223">Dioxygenase</keyword>
<name>A0A8C4N5P1_EPTBU</name>
<keyword evidence="3" id="KW-0560">Oxidoreductase</keyword>
<dbReference type="InterPro" id="IPR000907">
    <property type="entry name" value="LipOase"/>
</dbReference>
<dbReference type="Gene3D" id="3.10.450.60">
    <property type="match status" value="1"/>
</dbReference>
<evidence type="ECO:0000256" key="1">
    <source>
        <dbReference type="ARBA" id="ARBA00022723"/>
    </source>
</evidence>
<sequence length="260" mass="29600">MLIEVCRSMAQVPADMLGLRGQDHSLHELIAEQRLYVVDYKALKDIPLHEDKVFYAPIVLLYRELLPYGCSRLMPLGIQLTRNPGRNEVYTPHSPPNRYLFAKIHVGCADNQLHQFNTHLSLTHLLGEAFCVGVHNNLSGHPLGTLLLPHTLDTIGINYIARHSLISQVHPLTDATFSVGTVGGLTLVVDHFRAYRFLEWSFPAELARRGFDERRTDGIADFLYRDDGFLLWRALEAYTCKYVNRLYKTDADVAEDYGIH</sequence>
<accession>A0A8C4N5P1</accession>
<reference evidence="5" key="1">
    <citation type="submission" date="2025-08" db="UniProtKB">
        <authorList>
            <consortium name="Ensembl"/>
        </authorList>
    </citation>
    <scope>IDENTIFICATION</scope>
</reference>
<dbReference type="Pfam" id="PF00305">
    <property type="entry name" value="Lipoxygenase"/>
    <property type="match status" value="1"/>
</dbReference>
<dbReference type="InterPro" id="IPR013819">
    <property type="entry name" value="LipOase_C"/>
</dbReference>